<keyword evidence="2" id="KW-0012">Acyltransferase</keyword>
<evidence type="ECO:0000256" key="1">
    <source>
        <dbReference type="ARBA" id="ARBA00022679"/>
    </source>
</evidence>
<evidence type="ECO:0000256" key="2">
    <source>
        <dbReference type="ARBA" id="ARBA00023315"/>
    </source>
</evidence>
<dbReference type="PROSITE" id="PS51186">
    <property type="entry name" value="GNAT"/>
    <property type="match status" value="1"/>
</dbReference>
<dbReference type="SUPFAM" id="SSF81301">
    <property type="entry name" value="Nucleotidyltransferase"/>
    <property type="match status" value="1"/>
</dbReference>
<feature type="domain" description="N-acetyltransferase" evidence="3">
    <location>
        <begin position="263"/>
        <end position="430"/>
    </location>
</feature>
<proteinExistence type="predicted"/>
<dbReference type="CDD" id="cd04301">
    <property type="entry name" value="NAT_SF"/>
    <property type="match status" value="1"/>
</dbReference>
<comment type="caution">
    <text evidence="4">The sequence shown here is derived from an EMBL/GenBank/DDBJ whole genome shotgun (WGS) entry which is preliminary data.</text>
</comment>
<name>A0ABN2MTH4_9ACTN</name>
<accession>A0ABN2MTH4</accession>
<dbReference type="InterPro" id="IPR000182">
    <property type="entry name" value="GNAT_dom"/>
</dbReference>
<evidence type="ECO:0000259" key="3">
    <source>
        <dbReference type="PROSITE" id="PS51186"/>
    </source>
</evidence>
<dbReference type="Pfam" id="PF00583">
    <property type="entry name" value="Acetyltransf_1"/>
    <property type="match status" value="1"/>
</dbReference>
<reference evidence="4 5" key="1">
    <citation type="journal article" date="2019" name="Int. J. Syst. Evol. Microbiol.">
        <title>The Global Catalogue of Microorganisms (GCM) 10K type strain sequencing project: providing services to taxonomists for standard genome sequencing and annotation.</title>
        <authorList>
            <consortium name="The Broad Institute Genomics Platform"/>
            <consortium name="The Broad Institute Genome Sequencing Center for Infectious Disease"/>
            <person name="Wu L."/>
            <person name="Ma J."/>
        </authorList>
    </citation>
    <scope>NUCLEOTIDE SEQUENCE [LARGE SCALE GENOMIC DNA]</scope>
    <source>
        <strain evidence="4 5">JCM 13250</strain>
    </source>
</reference>
<organism evidence="4 5">
    <name type="scientific">Luedemannella flava</name>
    <dbReference type="NCBI Taxonomy" id="349316"/>
    <lineage>
        <taxon>Bacteria</taxon>
        <taxon>Bacillati</taxon>
        <taxon>Actinomycetota</taxon>
        <taxon>Actinomycetes</taxon>
        <taxon>Micromonosporales</taxon>
        <taxon>Micromonosporaceae</taxon>
        <taxon>Luedemannella</taxon>
    </lineage>
</organism>
<dbReference type="RefSeq" id="WP_344140094.1">
    <property type="nucleotide sequence ID" value="NZ_BAAALT010000286.1"/>
</dbReference>
<dbReference type="PANTHER" id="PTHR43877">
    <property type="entry name" value="AMINOALKYLPHOSPHONATE N-ACETYLTRANSFERASE-RELATED-RELATED"/>
    <property type="match status" value="1"/>
</dbReference>
<dbReference type="InterPro" id="IPR016181">
    <property type="entry name" value="Acyl_CoA_acyltransferase"/>
</dbReference>
<evidence type="ECO:0000313" key="5">
    <source>
        <dbReference type="Proteomes" id="UP001500218"/>
    </source>
</evidence>
<evidence type="ECO:0000313" key="4">
    <source>
        <dbReference type="EMBL" id="GAA1834908.1"/>
    </source>
</evidence>
<dbReference type="Proteomes" id="UP001500218">
    <property type="component" value="Unassembled WGS sequence"/>
</dbReference>
<dbReference type="CDD" id="cd05403">
    <property type="entry name" value="NT_KNTase_like"/>
    <property type="match status" value="1"/>
</dbReference>
<keyword evidence="5" id="KW-1185">Reference proteome</keyword>
<dbReference type="Gene3D" id="3.40.630.30">
    <property type="match status" value="1"/>
</dbReference>
<dbReference type="InterPro" id="IPR050832">
    <property type="entry name" value="Bact_Acetyltransf"/>
</dbReference>
<gene>
    <name evidence="4" type="ORF">GCM10009682_61460</name>
</gene>
<dbReference type="SUPFAM" id="SSF55729">
    <property type="entry name" value="Acyl-CoA N-acyltransferases (Nat)"/>
    <property type="match status" value="1"/>
</dbReference>
<sequence length="430" mass="46750">MDRDPVADARDLVRERFPAARWAVVTGSVVTVRRTAGSDLDVVVLMPDGDERVPFRQSLFWQGWPVELFVHDQASVEVYLAKSMAGRQPTLQRMIAEGAPVTGAGPDLDDLRVRCEQVLVAGPPPVQEDELRRARYGLTDLLDDLTHSVDPGETVAITTAAWLAAATLACDVASHWRGGGKWIVRELRDLDPAFAHRWLSAHGDARAVAAVASEVLASAGGPLFDGYHVAGERPPPVTEVAATPIMAVDTCGHAPASAPPPSAVVRPERPQDCAAVAAAHVAAWQAGYAHILPRDLLNGLDADTWAQRRRERLDQPAADEVTLVAETAGHLVGHVTFGRYRTPPDQDVGEIWACYVHPDHWGTGAGSSLLTAALAVLPQPQVRVWVLRDNHRARRFYQRHGFHPDGTVGDYRTSGSDTPYPEVRLTLHRP</sequence>
<protein>
    <recommendedName>
        <fullName evidence="3">N-acetyltransferase domain-containing protein</fullName>
    </recommendedName>
</protein>
<dbReference type="InterPro" id="IPR043519">
    <property type="entry name" value="NT_sf"/>
</dbReference>
<dbReference type="EMBL" id="BAAALT010000286">
    <property type="protein sequence ID" value="GAA1834908.1"/>
    <property type="molecule type" value="Genomic_DNA"/>
</dbReference>
<keyword evidence="1" id="KW-0808">Transferase</keyword>